<accession>A0A094QR93</accession>
<dbReference type="InterPro" id="IPR052896">
    <property type="entry name" value="GGT-like_enzyme"/>
</dbReference>
<proteinExistence type="predicted"/>
<evidence type="ECO:0008006" key="2">
    <source>
        <dbReference type="Google" id="ProtNLM"/>
    </source>
</evidence>
<sequence>MQTGRSVVYARNGGAAASQPLAVSAAISILKQGGSFIDAAIALSAVICVVEPGASHLGGDAFLVTHHAKSKSNLAFNGSGEGSHAATPENYTDGIPLHGYRSGTVPGLVSTWFEAHARYGTLPFSQLLAQAIDYAENGFPANAGFVRRIEGHLAIAPNTQMFADMEIDVAVKIGDPVVQKDLARSLKEIAAGGRAAFYEGRIADQLVNGSKGWFNHDDLKAHTTRVLDPLSVKYRDITIYGQPPPTQGMILMEELLINERFDIAGLSEADRIHIGVESKKVAFADRNQILGDPEFITVNTQKILSKSHIDRRVQAISMERAGVDIDPVSEGSDTTYFLVSDSQGNAVSWIQSVFHGFGSSWVIPETGILLNNRLTGFSLDPASPNIIAPGKRPAHTLNAFTAVRADGSLYLVGGTPGANIQVQTNLQLLTNVIDLKLNVQQAVEAPRWQHLNALGQSSEEESGLGVLQIEDRVPAHVIEELKGKGHEVAPLAAWGHGSSVQLMEVLANGTYAFGSDPRCEGHASGI</sequence>
<dbReference type="PANTHER" id="PTHR43881:SF5">
    <property type="entry name" value="GAMMA-GLUTAMYLTRANSPEPTIDASE"/>
    <property type="match status" value="1"/>
</dbReference>
<organism evidence="1">
    <name type="scientific">freshwater metagenome</name>
    <dbReference type="NCBI Taxonomy" id="449393"/>
    <lineage>
        <taxon>unclassified sequences</taxon>
        <taxon>metagenomes</taxon>
        <taxon>ecological metagenomes</taxon>
    </lineage>
</organism>
<dbReference type="Gene3D" id="3.60.20.40">
    <property type="match status" value="1"/>
</dbReference>
<dbReference type="Gene3D" id="1.10.246.130">
    <property type="match status" value="1"/>
</dbReference>
<dbReference type="EMBL" id="JNSK01000048">
    <property type="protein sequence ID" value="KGA17186.1"/>
    <property type="molecule type" value="Genomic_DNA"/>
</dbReference>
<dbReference type="InterPro" id="IPR029055">
    <property type="entry name" value="Ntn_hydrolases_N"/>
</dbReference>
<dbReference type="PRINTS" id="PR01210">
    <property type="entry name" value="GGTRANSPTASE"/>
</dbReference>
<dbReference type="SUPFAM" id="SSF56235">
    <property type="entry name" value="N-terminal nucleophile aminohydrolases (Ntn hydrolases)"/>
    <property type="match status" value="1"/>
</dbReference>
<evidence type="ECO:0000313" key="1">
    <source>
        <dbReference type="EMBL" id="KGA17186.1"/>
    </source>
</evidence>
<dbReference type="InterPro" id="IPR043138">
    <property type="entry name" value="GGT_lsub"/>
</dbReference>
<gene>
    <name evidence="1" type="ORF">GM50_12520</name>
</gene>
<name>A0A094QR93_9ZZZZ</name>
<dbReference type="Pfam" id="PF01019">
    <property type="entry name" value="G_glu_transpept"/>
    <property type="match status" value="1"/>
</dbReference>
<dbReference type="PANTHER" id="PTHR43881">
    <property type="entry name" value="GAMMA-GLUTAMYLTRANSPEPTIDASE (AFU_ORTHOLOGUE AFUA_4G13580)"/>
    <property type="match status" value="1"/>
</dbReference>
<protein>
    <recommendedName>
        <fullName evidence="2">Gamma-glutamyltransferase</fullName>
    </recommendedName>
</protein>
<reference evidence="1" key="1">
    <citation type="submission" date="2014-05" db="EMBL/GenBank/DDBJ databases">
        <title>Key roles for freshwater Actinobacteria revealed by deep metagenomic sequencing.</title>
        <authorList>
            <person name="Ghai R."/>
            <person name="Mizuno C.M."/>
            <person name="Picazo A."/>
            <person name="Camacho A."/>
            <person name="Rodriguez-Valera F."/>
        </authorList>
    </citation>
    <scope>NUCLEOTIDE SEQUENCE</scope>
</reference>
<dbReference type="InterPro" id="IPR043137">
    <property type="entry name" value="GGT_ssub_C"/>
</dbReference>
<dbReference type="AlphaFoldDB" id="A0A094QR93"/>
<comment type="caution">
    <text evidence="1">The sequence shown here is derived from an EMBL/GenBank/DDBJ whole genome shotgun (WGS) entry which is preliminary data.</text>
</comment>